<dbReference type="AlphaFoldDB" id="A0A1R0GX90"/>
<proteinExistence type="predicted"/>
<protein>
    <submittedName>
        <fullName evidence="1">Uncharacterized protein</fullName>
    </submittedName>
</protein>
<name>A0A1R0GX90_9FUNG</name>
<sequence length="133" mass="15341">MFRIENLHRGMNFIGKPEYVMELDVKIQMESKTLYAHIVEIKISKRARAIQPFRGHQQVEWRPSSISTIPSTAKIIKMLDQNRQPIALKWGFRWESGGEVVGAINFFNCPPNKEDSCGVEKSYGESHRKQVGH</sequence>
<dbReference type="Proteomes" id="UP000187455">
    <property type="component" value="Unassembled WGS sequence"/>
</dbReference>
<dbReference type="EMBL" id="LSSL01002392">
    <property type="protein sequence ID" value="OLY81514.1"/>
    <property type="molecule type" value="Genomic_DNA"/>
</dbReference>
<evidence type="ECO:0000313" key="1">
    <source>
        <dbReference type="EMBL" id="OLY81514.1"/>
    </source>
</evidence>
<accession>A0A1R0GX90</accession>
<evidence type="ECO:0000313" key="2">
    <source>
        <dbReference type="Proteomes" id="UP000187455"/>
    </source>
</evidence>
<gene>
    <name evidence="1" type="ORF">AYI68_g4379</name>
</gene>
<organism evidence="1 2">
    <name type="scientific">Smittium mucronatum</name>
    <dbReference type="NCBI Taxonomy" id="133383"/>
    <lineage>
        <taxon>Eukaryota</taxon>
        <taxon>Fungi</taxon>
        <taxon>Fungi incertae sedis</taxon>
        <taxon>Zoopagomycota</taxon>
        <taxon>Kickxellomycotina</taxon>
        <taxon>Harpellomycetes</taxon>
        <taxon>Harpellales</taxon>
        <taxon>Legeriomycetaceae</taxon>
        <taxon>Smittium</taxon>
    </lineage>
</organism>
<comment type="caution">
    <text evidence="1">The sequence shown here is derived from an EMBL/GenBank/DDBJ whole genome shotgun (WGS) entry which is preliminary data.</text>
</comment>
<keyword evidence="2" id="KW-1185">Reference proteome</keyword>
<reference evidence="1 2" key="1">
    <citation type="journal article" date="2016" name="Mol. Biol. Evol.">
        <title>Genome-Wide Survey of Gut Fungi (Harpellales) Reveals the First Horizontally Transferred Ubiquitin Gene from a Mosquito Host.</title>
        <authorList>
            <person name="Wang Y."/>
            <person name="White M.M."/>
            <person name="Kvist S."/>
            <person name="Moncalvo J.M."/>
        </authorList>
    </citation>
    <scope>NUCLEOTIDE SEQUENCE [LARGE SCALE GENOMIC DNA]</scope>
    <source>
        <strain evidence="1 2">ALG-7-W6</strain>
    </source>
</reference>